<protein>
    <recommendedName>
        <fullName evidence="2">CRAL-TRIO domain-containing protein</fullName>
    </recommendedName>
</protein>
<proteinExistence type="predicted"/>
<dbReference type="CDD" id="cd00170">
    <property type="entry name" value="SEC14"/>
    <property type="match status" value="1"/>
</dbReference>
<evidence type="ECO:0000313" key="4">
    <source>
        <dbReference type="Proteomes" id="UP000708208"/>
    </source>
</evidence>
<evidence type="ECO:0000259" key="2">
    <source>
        <dbReference type="PROSITE" id="PS50191"/>
    </source>
</evidence>
<dbReference type="GO" id="GO:0005737">
    <property type="term" value="C:cytoplasm"/>
    <property type="evidence" value="ECO:0007669"/>
    <property type="project" value="TreeGrafter"/>
</dbReference>
<gene>
    <name evidence="3" type="ORF">AFUS01_LOCUS3985</name>
</gene>
<feature type="chain" id="PRO_5035157771" description="CRAL-TRIO domain-containing protein" evidence="1">
    <location>
        <begin position="20"/>
        <end position="161"/>
    </location>
</feature>
<dbReference type="InterPro" id="IPR001251">
    <property type="entry name" value="CRAL-TRIO_dom"/>
</dbReference>
<dbReference type="AlphaFoldDB" id="A0A8J2J6K2"/>
<dbReference type="Proteomes" id="UP000708208">
    <property type="component" value="Unassembled WGS sequence"/>
</dbReference>
<name>A0A8J2J6K2_9HEXA</name>
<evidence type="ECO:0000313" key="3">
    <source>
        <dbReference type="EMBL" id="CAG7697125.1"/>
    </source>
</evidence>
<dbReference type="PANTHER" id="PTHR23324:SF83">
    <property type="entry name" value="SEC14-LIKE PROTEIN 2"/>
    <property type="match status" value="1"/>
</dbReference>
<dbReference type="PROSITE" id="PS50191">
    <property type="entry name" value="CRAL_TRIO"/>
    <property type="match status" value="1"/>
</dbReference>
<dbReference type="PANTHER" id="PTHR23324">
    <property type="entry name" value="SEC14 RELATED PROTEIN"/>
    <property type="match status" value="1"/>
</dbReference>
<keyword evidence="4" id="KW-1185">Reference proteome</keyword>
<feature type="domain" description="CRAL-TRIO" evidence="2">
    <location>
        <begin position="1"/>
        <end position="156"/>
    </location>
</feature>
<comment type="caution">
    <text evidence="3">The sequence shown here is derived from an EMBL/GenBank/DDBJ whole genome shotgun (WGS) entry which is preliminary data.</text>
</comment>
<accession>A0A8J2J6K2</accession>
<dbReference type="InterPro" id="IPR051064">
    <property type="entry name" value="SEC14/CRAL-TRIO_domain"/>
</dbReference>
<organism evidence="3 4">
    <name type="scientific">Allacma fusca</name>
    <dbReference type="NCBI Taxonomy" id="39272"/>
    <lineage>
        <taxon>Eukaryota</taxon>
        <taxon>Metazoa</taxon>
        <taxon>Ecdysozoa</taxon>
        <taxon>Arthropoda</taxon>
        <taxon>Hexapoda</taxon>
        <taxon>Collembola</taxon>
        <taxon>Symphypleona</taxon>
        <taxon>Sminthuridae</taxon>
        <taxon>Allacma</taxon>
    </lineage>
</organism>
<evidence type="ECO:0000256" key="1">
    <source>
        <dbReference type="SAM" id="SignalP"/>
    </source>
</evidence>
<dbReference type="EMBL" id="CAJVCH010024605">
    <property type="protein sequence ID" value="CAG7697125.1"/>
    <property type="molecule type" value="Genomic_DNA"/>
</dbReference>
<feature type="signal peptide" evidence="1">
    <location>
        <begin position="1"/>
        <end position="19"/>
    </location>
</feature>
<sequence>MYKLFHIAVVALTAALVTSTRLTDLEILAIDAPQEIKETYPYYLSGYDEDGAPIWIFELGFSLRQVRHPKTVQFLLRRFLRLEEIVRDGSLKHIWIVNVNALFDWLWKLGSPLLGSLANSIELYGTNKKLWLPKLLSQLPRDQLPEWYGGTPGQKPLKILG</sequence>
<keyword evidence="1" id="KW-0732">Signal</keyword>
<reference evidence="3" key="1">
    <citation type="submission" date="2021-06" db="EMBL/GenBank/DDBJ databases">
        <authorList>
            <person name="Hodson N. C."/>
            <person name="Mongue J. A."/>
            <person name="Jaron S. K."/>
        </authorList>
    </citation>
    <scope>NUCLEOTIDE SEQUENCE</scope>
</reference>